<organism evidence="2 3">
    <name type="scientific">Luteimonas salinilitoris</name>
    <dbReference type="NCBI Taxonomy" id="3237697"/>
    <lineage>
        <taxon>Bacteria</taxon>
        <taxon>Pseudomonadati</taxon>
        <taxon>Pseudomonadota</taxon>
        <taxon>Gammaproteobacteria</taxon>
        <taxon>Lysobacterales</taxon>
        <taxon>Lysobacteraceae</taxon>
        <taxon>Luteimonas</taxon>
    </lineage>
</organism>
<dbReference type="GO" id="GO:0016746">
    <property type="term" value="F:acyltransferase activity"/>
    <property type="evidence" value="ECO:0007669"/>
    <property type="project" value="UniProtKB-KW"/>
</dbReference>
<proteinExistence type="predicted"/>
<comment type="caution">
    <text evidence="2">The sequence shown here is derived from an EMBL/GenBank/DDBJ whole genome shotgun (WGS) entry which is preliminary data.</text>
</comment>
<accession>A0ABV4HQD4</accession>
<dbReference type="PROSITE" id="PS51186">
    <property type="entry name" value="GNAT"/>
    <property type="match status" value="1"/>
</dbReference>
<evidence type="ECO:0000313" key="2">
    <source>
        <dbReference type="EMBL" id="MEZ0473600.1"/>
    </source>
</evidence>
<gene>
    <name evidence="2" type="ORF">AB6713_03080</name>
</gene>
<dbReference type="InterPro" id="IPR051531">
    <property type="entry name" value="N-acetyltransferase"/>
</dbReference>
<dbReference type="Proteomes" id="UP001566331">
    <property type="component" value="Unassembled WGS sequence"/>
</dbReference>
<dbReference type="EC" id="2.3.-.-" evidence="2"/>
<evidence type="ECO:0000259" key="1">
    <source>
        <dbReference type="PROSITE" id="PS51186"/>
    </source>
</evidence>
<keyword evidence="2" id="KW-0808">Transferase</keyword>
<protein>
    <submittedName>
        <fullName evidence="2">GNAT family N-acetyltransferase</fullName>
        <ecNumber evidence="2">2.3.-.-</ecNumber>
    </submittedName>
</protein>
<dbReference type="InterPro" id="IPR000182">
    <property type="entry name" value="GNAT_dom"/>
</dbReference>
<dbReference type="PANTHER" id="PTHR43792">
    <property type="entry name" value="GNAT FAMILY, PUTATIVE (AFU_ORTHOLOGUE AFUA_3G00765)-RELATED-RELATED"/>
    <property type="match status" value="1"/>
</dbReference>
<name>A0ABV4HQD4_9GAMM</name>
<dbReference type="Pfam" id="PF13302">
    <property type="entry name" value="Acetyltransf_3"/>
    <property type="match status" value="1"/>
</dbReference>
<keyword evidence="2" id="KW-0012">Acyltransferase</keyword>
<dbReference type="EMBL" id="JBFWIC010000003">
    <property type="protein sequence ID" value="MEZ0473600.1"/>
    <property type="molecule type" value="Genomic_DNA"/>
</dbReference>
<reference evidence="2 3" key="1">
    <citation type="submission" date="2024-07" db="EMBL/GenBank/DDBJ databases">
        <title>Luteimonas salilacus sp. nov., isolated from the shore soil of Salt Lake in Tibet of China.</title>
        <authorList>
            <person name="Zhang X."/>
            <person name="Li A."/>
        </authorList>
    </citation>
    <scope>NUCLEOTIDE SEQUENCE [LARGE SCALE GENOMIC DNA]</scope>
    <source>
        <strain evidence="2 3">B3-2-R+30</strain>
    </source>
</reference>
<dbReference type="SUPFAM" id="SSF55729">
    <property type="entry name" value="Acyl-CoA N-acyltransferases (Nat)"/>
    <property type="match status" value="1"/>
</dbReference>
<dbReference type="RefSeq" id="WP_370563045.1">
    <property type="nucleotide sequence ID" value="NZ_JBFWIB010000002.1"/>
</dbReference>
<feature type="domain" description="N-acetyltransferase" evidence="1">
    <location>
        <begin position="10"/>
        <end position="174"/>
    </location>
</feature>
<dbReference type="Gene3D" id="3.40.630.30">
    <property type="match status" value="1"/>
</dbReference>
<evidence type="ECO:0000313" key="3">
    <source>
        <dbReference type="Proteomes" id="UP001566331"/>
    </source>
</evidence>
<sequence>MKVHLHTRSLELRPLNRRDRTLYCALYTDAELLRHVSAPLSEEAARRSFEKVLLQVEASPPESLYWIFHALDNPKPEGLGLMALVFDQGVAIAEIGVLLMPEGQGRGYATEAIAAAADLSFDALGLNRLHTRHTPDNLAASGLMRRLGFELLVATSATDETAGPPSCRWNLDREHWLARGRSPGGFALPRKTG</sequence>
<dbReference type="PANTHER" id="PTHR43792:SF1">
    <property type="entry name" value="N-ACETYLTRANSFERASE DOMAIN-CONTAINING PROTEIN"/>
    <property type="match status" value="1"/>
</dbReference>
<dbReference type="InterPro" id="IPR016181">
    <property type="entry name" value="Acyl_CoA_acyltransferase"/>
</dbReference>
<keyword evidence="3" id="KW-1185">Reference proteome</keyword>